<dbReference type="Gene3D" id="3.10.100.10">
    <property type="entry name" value="Mannose-Binding Protein A, subunit A"/>
    <property type="match status" value="1"/>
</dbReference>
<dbReference type="PROSITE" id="PS50041">
    <property type="entry name" value="C_TYPE_LECTIN_2"/>
    <property type="match status" value="1"/>
</dbReference>
<reference evidence="3 4" key="1">
    <citation type="submission" date="2019-07" db="EMBL/GenBank/DDBJ databases">
        <title>Draft genome assembly of a fouling barnacle, Amphibalanus amphitrite (Darwin, 1854): The first reference genome for Thecostraca.</title>
        <authorList>
            <person name="Kim W."/>
        </authorList>
    </citation>
    <scope>NUCLEOTIDE SEQUENCE [LARGE SCALE GENOMIC DNA]</scope>
    <source>
        <strain evidence="3">SNU_AA5</strain>
        <tissue evidence="3">Soma without cirri and trophi</tissue>
    </source>
</reference>
<feature type="region of interest" description="Disordered" evidence="1">
    <location>
        <begin position="80"/>
        <end position="105"/>
    </location>
</feature>
<dbReference type="Proteomes" id="UP000440578">
    <property type="component" value="Unassembled WGS sequence"/>
</dbReference>
<feature type="domain" description="C-type lectin" evidence="2">
    <location>
        <begin position="102"/>
        <end position="138"/>
    </location>
</feature>
<comment type="caution">
    <text evidence="3">The sequence shown here is derived from an EMBL/GenBank/DDBJ whole genome shotgun (WGS) entry which is preliminary data.</text>
</comment>
<dbReference type="SUPFAM" id="SSF56436">
    <property type="entry name" value="C-type lectin-like"/>
    <property type="match status" value="1"/>
</dbReference>
<accession>A0A6A4W0Y8</accession>
<evidence type="ECO:0000313" key="4">
    <source>
        <dbReference type="Proteomes" id="UP000440578"/>
    </source>
</evidence>
<dbReference type="EMBL" id="VIIS01001536">
    <property type="protein sequence ID" value="KAF0296762.1"/>
    <property type="molecule type" value="Genomic_DNA"/>
</dbReference>
<gene>
    <name evidence="3" type="ORF">FJT64_005809</name>
</gene>
<evidence type="ECO:0000256" key="1">
    <source>
        <dbReference type="SAM" id="MobiDB-lite"/>
    </source>
</evidence>
<evidence type="ECO:0000259" key="2">
    <source>
        <dbReference type="PROSITE" id="PS50041"/>
    </source>
</evidence>
<evidence type="ECO:0000313" key="3">
    <source>
        <dbReference type="EMBL" id="KAF0296762.1"/>
    </source>
</evidence>
<feature type="region of interest" description="Disordered" evidence="1">
    <location>
        <begin position="1"/>
        <end position="61"/>
    </location>
</feature>
<name>A0A6A4W0Y8_AMPAM</name>
<dbReference type="InterPro" id="IPR016186">
    <property type="entry name" value="C-type_lectin-like/link_sf"/>
</dbReference>
<dbReference type="AlphaFoldDB" id="A0A6A4W0Y8"/>
<organism evidence="3 4">
    <name type="scientific">Amphibalanus amphitrite</name>
    <name type="common">Striped barnacle</name>
    <name type="synonym">Balanus amphitrite</name>
    <dbReference type="NCBI Taxonomy" id="1232801"/>
    <lineage>
        <taxon>Eukaryota</taxon>
        <taxon>Metazoa</taxon>
        <taxon>Ecdysozoa</taxon>
        <taxon>Arthropoda</taxon>
        <taxon>Crustacea</taxon>
        <taxon>Multicrustacea</taxon>
        <taxon>Cirripedia</taxon>
        <taxon>Thoracica</taxon>
        <taxon>Thoracicalcarea</taxon>
        <taxon>Balanomorpha</taxon>
        <taxon>Balanoidea</taxon>
        <taxon>Balanidae</taxon>
        <taxon>Amphibalaninae</taxon>
        <taxon>Amphibalanus</taxon>
    </lineage>
</organism>
<dbReference type="InterPro" id="IPR016187">
    <property type="entry name" value="CTDL_fold"/>
</dbReference>
<proteinExistence type="predicted"/>
<dbReference type="CDD" id="cd00037">
    <property type="entry name" value="CLECT"/>
    <property type="match status" value="1"/>
</dbReference>
<sequence length="177" mass="19260">MRLEDLWQPYQPARFPTDGVYSPRAPQGWHAANTEPPSAALSFPENVNPPPGGTVSDAAAEPDLGTASNIETVDTWDWSAQQQRRQPPPTATLFESPIGGGQGQWSWQDGSATDFSNWAPGMPVLDNGRKGCVWVYEGDVTGKLRGRLSEDVEEMSEAVTEALGTFALKANQQAFRQ</sequence>
<dbReference type="InterPro" id="IPR001304">
    <property type="entry name" value="C-type_lectin-like"/>
</dbReference>
<protein>
    <recommendedName>
        <fullName evidence="2">C-type lectin domain-containing protein</fullName>
    </recommendedName>
</protein>
<keyword evidence="4" id="KW-1185">Reference proteome</keyword>